<dbReference type="OrthoDB" id="8420038at2"/>
<dbReference type="EMBL" id="QETF01000008">
    <property type="protein sequence ID" value="PWG16942.1"/>
    <property type="molecule type" value="Genomic_DNA"/>
</dbReference>
<evidence type="ECO:0000313" key="2">
    <source>
        <dbReference type="Proteomes" id="UP000245293"/>
    </source>
</evidence>
<evidence type="ECO:0000313" key="1">
    <source>
        <dbReference type="EMBL" id="PWG16942.1"/>
    </source>
</evidence>
<sequence length="188" mass="19714">MTYSLNEVSAMAKKAARGAGFSWGMAEDVAMATRWLCARGLRGCDALAGRLSISDLDGACSVHIGCKIMDLQQCPDDGVMSGVAWPILLLPFVAQTLNGGSVTLRWGNAEATTDGRNLITSGSDLICEGPFDVSLVRGEICRSGHTATRAHPSPDSWAVLESLAHRTYAPATEESRLSGAGAGLSDND</sequence>
<protein>
    <submittedName>
        <fullName evidence="1">DUF3726 domain-containing protein</fullName>
    </submittedName>
</protein>
<dbReference type="InterPro" id="IPR022201">
    <property type="entry name" value="DUF3726"/>
</dbReference>
<gene>
    <name evidence="1" type="ORF">DFK10_09225</name>
</gene>
<keyword evidence="2" id="KW-1185">Reference proteome</keyword>
<reference evidence="2" key="1">
    <citation type="submission" date="2018-05" db="EMBL/GenBank/DDBJ databases">
        <authorList>
            <person name="Du Z."/>
            <person name="Wang X."/>
        </authorList>
    </citation>
    <scope>NUCLEOTIDE SEQUENCE [LARGE SCALE GENOMIC DNA]</scope>
    <source>
        <strain evidence="2">WDS4C29</strain>
    </source>
</reference>
<proteinExistence type="predicted"/>
<dbReference type="RefSeq" id="WP_109388736.1">
    <property type="nucleotide sequence ID" value="NZ_QETF01000008.1"/>
</dbReference>
<comment type="caution">
    <text evidence="1">The sequence shown here is derived from an EMBL/GenBank/DDBJ whole genome shotgun (WGS) entry which is preliminary data.</text>
</comment>
<name>A0A2V1P6S8_9RHOB</name>
<organism evidence="1 2">
    <name type="scientific">Salibaculum griseiflavum</name>
    <dbReference type="NCBI Taxonomy" id="1914409"/>
    <lineage>
        <taxon>Bacteria</taxon>
        <taxon>Pseudomonadati</taxon>
        <taxon>Pseudomonadota</taxon>
        <taxon>Alphaproteobacteria</taxon>
        <taxon>Rhodobacterales</taxon>
        <taxon>Roseobacteraceae</taxon>
        <taxon>Salibaculum</taxon>
    </lineage>
</organism>
<accession>A0A2V1P6S8</accession>
<dbReference type="AlphaFoldDB" id="A0A2V1P6S8"/>
<dbReference type="Pfam" id="PF12525">
    <property type="entry name" value="DUF3726"/>
    <property type="match status" value="1"/>
</dbReference>
<dbReference type="Proteomes" id="UP000245293">
    <property type="component" value="Unassembled WGS sequence"/>
</dbReference>